<dbReference type="InterPro" id="IPR050524">
    <property type="entry name" value="APC_YAT"/>
</dbReference>
<evidence type="ECO:0000256" key="2">
    <source>
        <dbReference type="ARBA" id="ARBA00022692"/>
    </source>
</evidence>
<dbReference type="FunFam" id="1.20.1740.10:FF:000070">
    <property type="entry name" value="Amino acid transporter (Eurofung)"/>
    <property type="match status" value="1"/>
</dbReference>
<evidence type="ECO:0000256" key="6">
    <source>
        <dbReference type="SAM" id="Phobius"/>
    </source>
</evidence>
<dbReference type="GeneID" id="37202159"/>
<evidence type="ECO:0000256" key="1">
    <source>
        <dbReference type="ARBA" id="ARBA00004141"/>
    </source>
</evidence>
<evidence type="ECO:0000259" key="7">
    <source>
        <dbReference type="Pfam" id="PF00324"/>
    </source>
</evidence>
<dbReference type="AlphaFoldDB" id="A0A395HKZ6"/>
<reference evidence="8 9" key="1">
    <citation type="submission" date="2018-02" db="EMBL/GenBank/DDBJ databases">
        <title>The genomes of Aspergillus section Nigri reveals drivers in fungal speciation.</title>
        <authorList>
            <consortium name="DOE Joint Genome Institute"/>
            <person name="Vesth T.C."/>
            <person name="Nybo J."/>
            <person name="Theobald S."/>
            <person name="Brandl J."/>
            <person name="Frisvad J.C."/>
            <person name="Nielsen K.F."/>
            <person name="Lyhne E.K."/>
            <person name="Kogle M.E."/>
            <person name="Kuo A."/>
            <person name="Riley R."/>
            <person name="Clum A."/>
            <person name="Nolan M."/>
            <person name="Lipzen A."/>
            <person name="Salamov A."/>
            <person name="Henrissat B."/>
            <person name="Wiebenga A."/>
            <person name="De vries R.P."/>
            <person name="Grigoriev I.V."/>
            <person name="Mortensen U.H."/>
            <person name="Andersen M.R."/>
            <person name="Baker S.E."/>
        </authorList>
    </citation>
    <scope>NUCLEOTIDE SEQUENCE [LARGE SCALE GENOMIC DNA]</scope>
    <source>
        <strain evidence="8 9">CBS 101889</strain>
    </source>
</reference>
<feature type="transmembrane region" description="Helical" evidence="6">
    <location>
        <begin position="465"/>
        <end position="486"/>
    </location>
</feature>
<dbReference type="RefSeq" id="XP_025547420.1">
    <property type="nucleotide sequence ID" value="XM_025697870.1"/>
</dbReference>
<feature type="transmembrane region" description="Helical" evidence="6">
    <location>
        <begin position="314"/>
        <end position="336"/>
    </location>
</feature>
<keyword evidence="9" id="KW-1185">Reference proteome</keyword>
<feature type="transmembrane region" description="Helical" evidence="6">
    <location>
        <begin position="84"/>
        <end position="104"/>
    </location>
</feature>
<dbReference type="Gene3D" id="1.20.1740.10">
    <property type="entry name" value="Amino acid/polyamine transporter I"/>
    <property type="match status" value="1"/>
</dbReference>
<feature type="transmembrane region" description="Helical" evidence="6">
    <location>
        <begin position="56"/>
        <end position="78"/>
    </location>
</feature>
<evidence type="ECO:0000256" key="3">
    <source>
        <dbReference type="ARBA" id="ARBA00022989"/>
    </source>
</evidence>
<keyword evidence="3 6" id="KW-1133">Transmembrane helix</keyword>
<evidence type="ECO:0000256" key="4">
    <source>
        <dbReference type="ARBA" id="ARBA00023136"/>
    </source>
</evidence>
<feature type="compositionally biased region" description="Polar residues" evidence="5">
    <location>
        <begin position="1"/>
        <end position="10"/>
    </location>
</feature>
<feature type="transmembrane region" description="Helical" evidence="6">
    <location>
        <begin position="146"/>
        <end position="168"/>
    </location>
</feature>
<dbReference type="GO" id="GO:0015171">
    <property type="term" value="F:amino acid transmembrane transporter activity"/>
    <property type="evidence" value="ECO:0007669"/>
    <property type="project" value="TreeGrafter"/>
</dbReference>
<dbReference type="Proteomes" id="UP000248961">
    <property type="component" value="Unassembled WGS sequence"/>
</dbReference>
<dbReference type="EMBL" id="KZ824317">
    <property type="protein sequence ID" value="RAL08266.1"/>
    <property type="molecule type" value="Genomic_DNA"/>
</dbReference>
<dbReference type="GO" id="GO:0016020">
    <property type="term" value="C:membrane"/>
    <property type="evidence" value="ECO:0007669"/>
    <property type="project" value="UniProtKB-SubCell"/>
</dbReference>
<feature type="transmembrane region" description="Helical" evidence="6">
    <location>
        <begin position="221"/>
        <end position="247"/>
    </location>
</feature>
<proteinExistence type="predicted"/>
<feature type="domain" description="Amino acid permease/ SLC12A" evidence="7">
    <location>
        <begin position="55"/>
        <end position="108"/>
    </location>
</feature>
<dbReference type="PANTHER" id="PTHR43341">
    <property type="entry name" value="AMINO ACID PERMEASE"/>
    <property type="match status" value="1"/>
</dbReference>
<sequence length="530" mass="58447">MSSDRASIQSHVPHDMDKRGEKVTMDMEHGPSKENGDVIDHGADTQLHRSLGTRHLTMVALGSAIGMGMWLGSGTILINGGPANMFIGFVISSSIVWAVCQSIGEMASSRWVCFGLGYWFSYWITIANELQGVVTVLGYWTNEVPTAALITIFWVVIILINVWVVRFFADVEVFSSTIKFSWMFVAIVALIVIAAGGSPQGEPIGFRYWNAQPFNNGVKGFLSVLPTCVFAMAGSENAALVATEVANPRRSMPKTIGSIWLRLGLFYILGSLSITLTVDPKDPSLFGGSGSDASPFVIAFKRAGLTALAHMTNAVILISIVSTGSISGYGGSRMLMGLAHVRMNHPIFGKADAMGRPWAGYIATIGIGGALAYLNVSQTGVQVFTWLSNLVSLLTLFGWGMICLSHLRFRYTWKLQGRDQTHIPWRTWAYPYATWWGLAWCIALIGLELYLSIWPLHEQPSAKTFFANYISVIAVVIIWVGAQIWYRCPLWVDASTIDLDQFRRFYAERADEESTPVRKSVVRKVKALFE</sequence>
<organism evidence="8 9">
    <name type="scientific">Aspergillus homomorphus (strain CBS 101889)</name>
    <dbReference type="NCBI Taxonomy" id="1450537"/>
    <lineage>
        <taxon>Eukaryota</taxon>
        <taxon>Fungi</taxon>
        <taxon>Dikarya</taxon>
        <taxon>Ascomycota</taxon>
        <taxon>Pezizomycotina</taxon>
        <taxon>Eurotiomycetes</taxon>
        <taxon>Eurotiomycetidae</taxon>
        <taxon>Eurotiales</taxon>
        <taxon>Aspergillaceae</taxon>
        <taxon>Aspergillus</taxon>
        <taxon>Aspergillus subgen. Circumdati</taxon>
    </lineage>
</organism>
<dbReference type="OrthoDB" id="3900342at2759"/>
<comment type="subcellular location">
    <subcellularLocation>
        <location evidence="1">Membrane</location>
        <topology evidence="1">Multi-pass membrane protein</topology>
    </subcellularLocation>
</comment>
<keyword evidence="2 6" id="KW-0812">Transmembrane</keyword>
<dbReference type="PANTHER" id="PTHR43341:SF37">
    <property type="entry name" value="AMINO ACID TRANSPORTER (EUROFUNG)"/>
    <property type="match status" value="1"/>
</dbReference>
<protein>
    <submittedName>
        <fullName evidence="8">Arginine permease</fullName>
    </submittedName>
</protein>
<accession>A0A395HKZ6</accession>
<name>A0A395HKZ6_ASPHC</name>
<dbReference type="Pfam" id="PF00324">
    <property type="entry name" value="AA_permease"/>
    <property type="match status" value="2"/>
</dbReference>
<feature type="domain" description="Amino acid permease/ SLC12A" evidence="7">
    <location>
        <begin position="114"/>
        <end position="489"/>
    </location>
</feature>
<feature type="compositionally biased region" description="Basic and acidic residues" evidence="5">
    <location>
        <begin position="12"/>
        <end position="21"/>
    </location>
</feature>
<evidence type="ECO:0000313" key="9">
    <source>
        <dbReference type="Proteomes" id="UP000248961"/>
    </source>
</evidence>
<dbReference type="VEuPathDB" id="FungiDB:BO97DRAFT_437786"/>
<feature type="transmembrane region" description="Helical" evidence="6">
    <location>
        <begin position="180"/>
        <end position="201"/>
    </location>
</feature>
<dbReference type="STRING" id="1450537.A0A395HKZ6"/>
<feature type="transmembrane region" description="Helical" evidence="6">
    <location>
        <begin position="428"/>
        <end position="453"/>
    </location>
</feature>
<feature type="transmembrane region" description="Helical" evidence="6">
    <location>
        <begin position="259"/>
        <end position="278"/>
    </location>
</feature>
<gene>
    <name evidence="8" type="ORF">BO97DRAFT_437786</name>
</gene>
<dbReference type="PIRSF" id="PIRSF006060">
    <property type="entry name" value="AA_transporter"/>
    <property type="match status" value="1"/>
</dbReference>
<feature type="transmembrane region" description="Helical" evidence="6">
    <location>
        <begin position="357"/>
        <end position="374"/>
    </location>
</feature>
<feature type="transmembrane region" description="Helical" evidence="6">
    <location>
        <begin position="386"/>
        <end position="407"/>
    </location>
</feature>
<feature type="region of interest" description="Disordered" evidence="5">
    <location>
        <begin position="1"/>
        <end position="21"/>
    </location>
</feature>
<dbReference type="InterPro" id="IPR004841">
    <property type="entry name" value="AA-permease/SLC12A_dom"/>
</dbReference>
<evidence type="ECO:0000313" key="8">
    <source>
        <dbReference type="EMBL" id="RAL08266.1"/>
    </source>
</evidence>
<evidence type="ECO:0000256" key="5">
    <source>
        <dbReference type="SAM" id="MobiDB-lite"/>
    </source>
</evidence>
<keyword evidence="4 6" id="KW-0472">Membrane</keyword>